<dbReference type="SUPFAM" id="SSF110849">
    <property type="entry name" value="ParB/Sulfiredoxin"/>
    <property type="match status" value="1"/>
</dbReference>
<evidence type="ECO:0000313" key="2">
    <source>
        <dbReference type="EMBL" id="CUH44300.1"/>
    </source>
</evidence>
<dbReference type="PANTHER" id="PTHR33375">
    <property type="entry name" value="CHROMOSOME-PARTITIONING PROTEIN PARB-RELATED"/>
    <property type="match status" value="1"/>
</dbReference>
<dbReference type="GO" id="GO:0007059">
    <property type="term" value="P:chromosome segregation"/>
    <property type="evidence" value="ECO:0007669"/>
    <property type="project" value="TreeGrafter"/>
</dbReference>
<dbReference type="Gene3D" id="3.90.1530.30">
    <property type="match status" value="1"/>
</dbReference>
<sequence>MAKRRRLAVPNKAELEELEVGFAAKPSLNPFDGTTSTPPIAQVAAEAASLSGMATVTDRVELAKDQSDAARWRDAKDAGLVAEMLPIESIDVEYIRRDRMVEDEEAMAELLESLRTNGLRTPIEVTREGESYGLISGFRRLDAFRRLSKTDDRFTTIPAFVRGAGSGQGAYVSMVEENELRSNLSPYERGRIAVLAVGQGIFESTEAAVDVLFATASRAKRSKVRSFAMVHEALGDLLKHPVALSEKAGLKLASALRGGAQSKLRRALAEAEVIDPKTEWDALEDAMKSSHSPEVKKARGGRPQLVKPLTPVKFAEGGSVQAELSPDEVRIRVRVRGVSEEDAQELIEQIARHLG</sequence>
<dbReference type="PANTHER" id="PTHR33375:SF1">
    <property type="entry name" value="CHROMOSOME-PARTITIONING PROTEIN PARB-RELATED"/>
    <property type="match status" value="1"/>
</dbReference>
<dbReference type="InterPro" id="IPR050336">
    <property type="entry name" value="Chromosome_partition/occlusion"/>
</dbReference>
<dbReference type="InterPro" id="IPR003115">
    <property type="entry name" value="ParB_N"/>
</dbReference>
<dbReference type="SMART" id="SM00470">
    <property type="entry name" value="ParB"/>
    <property type="match status" value="1"/>
</dbReference>
<dbReference type="RefSeq" id="WP_058274296.1">
    <property type="nucleotide sequence ID" value="NZ_CYPS01000044.1"/>
</dbReference>
<evidence type="ECO:0000313" key="3">
    <source>
        <dbReference type="Proteomes" id="UP000050786"/>
    </source>
</evidence>
<protein>
    <submittedName>
        <fullName evidence="2">ParB/RepB/Spo0J family partition protein</fullName>
    </submittedName>
</protein>
<dbReference type="Proteomes" id="UP000050786">
    <property type="component" value="Unassembled WGS sequence"/>
</dbReference>
<accession>A0A0N7LP58</accession>
<dbReference type="InterPro" id="IPR036086">
    <property type="entry name" value="ParB/Sulfiredoxin_sf"/>
</dbReference>
<feature type="domain" description="ParB-like N-terminal" evidence="1">
    <location>
        <begin position="83"/>
        <end position="178"/>
    </location>
</feature>
<proteinExistence type="predicted"/>
<dbReference type="Pfam" id="PF02195">
    <property type="entry name" value="ParB_N"/>
    <property type="match status" value="1"/>
</dbReference>
<evidence type="ECO:0000259" key="1">
    <source>
        <dbReference type="SMART" id="SM00470"/>
    </source>
</evidence>
<organism evidence="2 3">
    <name type="scientific">Ruegeria atlantica</name>
    <dbReference type="NCBI Taxonomy" id="81569"/>
    <lineage>
        <taxon>Bacteria</taxon>
        <taxon>Pseudomonadati</taxon>
        <taxon>Pseudomonadota</taxon>
        <taxon>Alphaproteobacteria</taxon>
        <taxon>Rhodobacterales</taxon>
        <taxon>Roseobacteraceae</taxon>
        <taxon>Ruegeria</taxon>
    </lineage>
</organism>
<dbReference type="AlphaFoldDB" id="A0A0N7LP58"/>
<keyword evidence="3" id="KW-1185">Reference proteome</keyword>
<gene>
    <name evidence="2" type="ORF">RUM4293_03198</name>
</gene>
<reference evidence="3" key="1">
    <citation type="submission" date="2015-09" db="EMBL/GenBank/DDBJ databases">
        <authorList>
            <person name="Rodrigo-Torres L."/>
            <person name="Arahal D.R."/>
        </authorList>
    </citation>
    <scope>NUCLEOTIDE SEQUENCE [LARGE SCALE GENOMIC DNA]</scope>
    <source>
        <strain evidence="3">CECT 4293</strain>
    </source>
</reference>
<name>A0A0N7LP58_9RHOB</name>
<dbReference type="GO" id="GO:0005694">
    <property type="term" value="C:chromosome"/>
    <property type="evidence" value="ECO:0007669"/>
    <property type="project" value="TreeGrafter"/>
</dbReference>
<dbReference type="EMBL" id="CYPS01000044">
    <property type="protein sequence ID" value="CUH44300.1"/>
    <property type="molecule type" value="Genomic_DNA"/>
</dbReference>